<organism evidence="1 2">
    <name type="scientific">Archangium gephyra</name>
    <dbReference type="NCBI Taxonomy" id="48"/>
    <lineage>
        <taxon>Bacteria</taxon>
        <taxon>Pseudomonadati</taxon>
        <taxon>Myxococcota</taxon>
        <taxon>Myxococcia</taxon>
        <taxon>Myxococcales</taxon>
        <taxon>Cystobacterineae</taxon>
        <taxon>Archangiaceae</taxon>
        <taxon>Archangium</taxon>
    </lineage>
</organism>
<protein>
    <submittedName>
        <fullName evidence="1">Uncharacterized protein</fullName>
    </submittedName>
</protein>
<dbReference type="Proteomes" id="UP000035579">
    <property type="component" value="Chromosome"/>
</dbReference>
<dbReference type="EMBL" id="CP011509">
    <property type="protein sequence ID" value="AKJ04102.1"/>
    <property type="molecule type" value="Genomic_DNA"/>
</dbReference>
<evidence type="ECO:0000313" key="1">
    <source>
        <dbReference type="EMBL" id="AKJ04102.1"/>
    </source>
</evidence>
<proteinExistence type="predicted"/>
<dbReference type="KEGG" id="age:AA314_05728"/>
<evidence type="ECO:0000313" key="2">
    <source>
        <dbReference type="Proteomes" id="UP000035579"/>
    </source>
</evidence>
<accession>A0AAC8QAI6</accession>
<reference evidence="1 2" key="1">
    <citation type="submission" date="2015-05" db="EMBL/GenBank/DDBJ databases">
        <title>Genome assembly of Archangium gephyra DSM 2261.</title>
        <authorList>
            <person name="Sharma G."/>
            <person name="Subramanian S."/>
        </authorList>
    </citation>
    <scope>NUCLEOTIDE SEQUENCE [LARGE SCALE GENOMIC DNA]</scope>
    <source>
        <strain evidence="1 2">DSM 2261</strain>
    </source>
</reference>
<dbReference type="RefSeq" id="WP_276326943.1">
    <property type="nucleotide sequence ID" value="NZ_CP011509.1"/>
</dbReference>
<sequence>MDEAWCHTQYLTGALHRKSSDPLFQSLTVLRAHLLEKGGQGV</sequence>
<name>A0AAC8QAI6_9BACT</name>
<dbReference type="AlphaFoldDB" id="A0AAC8QAI6"/>
<gene>
    <name evidence="1" type="ORF">AA314_05728</name>
</gene>